<reference evidence="9 10" key="1">
    <citation type="submission" date="2015-08" db="EMBL/GenBank/DDBJ databases">
        <title>Investigation of the bacterial diversity of lava forest soil.</title>
        <authorList>
            <person name="Lee J.S."/>
        </authorList>
    </citation>
    <scope>NUCLEOTIDE SEQUENCE [LARGE SCALE GENOMIC DNA]</scope>
    <source>
        <strain evidence="9 10">GJW-30</strain>
    </source>
</reference>
<evidence type="ECO:0000256" key="5">
    <source>
        <dbReference type="ARBA" id="ARBA00023004"/>
    </source>
</evidence>
<evidence type="ECO:0000256" key="1">
    <source>
        <dbReference type="ARBA" id="ARBA00022448"/>
    </source>
</evidence>
<dbReference type="GO" id="GO:0046872">
    <property type="term" value="F:metal ion binding"/>
    <property type="evidence" value="ECO:0007669"/>
    <property type="project" value="UniProtKB-KW"/>
</dbReference>
<evidence type="ECO:0000313" key="10">
    <source>
        <dbReference type="Proteomes" id="UP000236884"/>
    </source>
</evidence>
<keyword evidence="3 6" id="KW-0479">Metal-binding</keyword>
<evidence type="ECO:0000256" key="3">
    <source>
        <dbReference type="ARBA" id="ARBA00022723"/>
    </source>
</evidence>
<dbReference type="InterPro" id="IPR009056">
    <property type="entry name" value="Cyt_c-like_dom"/>
</dbReference>
<dbReference type="GO" id="GO:0009055">
    <property type="term" value="F:electron transfer activity"/>
    <property type="evidence" value="ECO:0007669"/>
    <property type="project" value="InterPro"/>
</dbReference>
<dbReference type="KEGG" id="vgo:GJW-30_1_00292"/>
<keyword evidence="2 6" id="KW-0349">Heme</keyword>
<dbReference type="PROSITE" id="PS51007">
    <property type="entry name" value="CYTC"/>
    <property type="match status" value="1"/>
</dbReference>
<dbReference type="PANTHER" id="PTHR33751:SF9">
    <property type="entry name" value="CYTOCHROME C4"/>
    <property type="match status" value="1"/>
</dbReference>
<feature type="region of interest" description="Disordered" evidence="7">
    <location>
        <begin position="1"/>
        <end position="24"/>
    </location>
</feature>
<feature type="domain" description="Cytochrome c" evidence="8">
    <location>
        <begin position="54"/>
        <end position="132"/>
    </location>
</feature>
<protein>
    <submittedName>
        <fullName evidence="9">Cytochrome c4</fullName>
    </submittedName>
</protein>
<dbReference type="InterPro" id="IPR036909">
    <property type="entry name" value="Cyt_c-like_dom_sf"/>
</dbReference>
<keyword evidence="10" id="KW-1185">Reference proteome</keyword>
<evidence type="ECO:0000259" key="8">
    <source>
        <dbReference type="PROSITE" id="PS51007"/>
    </source>
</evidence>
<evidence type="ECO:0000256" key="2">
    <source>
        <dbReference type="ARBA" id="ARBA00022617"/>
    </source>
</evidence>
<gene>
    <name evidence="9" type="primary">cc4_2</name>
    <name evidence="9" type="ORF">GJW-30_1_00292</name>
</gene>
<evidence type="ECO:0000313" key="9">
    <source>
        <dbReference type="EMBL" id="BAT57782.1"/>
    </source>
</evidence>
<evidence type="ECO:0000256" key="4">
    <source>
        <dbReference type="ARBA" id="ARBA00022982"/>
    </source>
</evidence>
<evidence type="ECO:0000256" key="7">
    <source>
        <dbReference type="SAM" id="MobiDB-lite"/>
    </source>
</evidence>
<sequence>MDAEGGRVGFRKRLNPPPRCARTLPHRGRDWSTLALSAIVASVLAISTTAHAAGNAKNGRQKALQCQTCHGLDGLSKLPEAPHIAGQPEPYLIKSMTDFKNGTRQNDMMTFVAKELSDQDIADLAAYYASIELSVTVPKR</sequence>
<keyword evidence="1" id="KW-0813">Transport</keyword>
<dbReference type="EMBL" id="AP014946">
    <property type="protein sequence ID" value="BAT57782.1"/>
    <property type="molecule type" value="Genomic_DNA"/>
</dbReference>
<dbReference type="GO" id="GO:0020037">
    <property type="term" value="F:heme binding"/>
    <property type="evidence" value="ECO:0007669"/>
    <property type="project" value="InterPro"/>
</dbReference>
<dbReference type="Pfam" id="PF00034">
    <property type="entry name" value="Cytochrom_C"/>
    <property type="match status" value="1"/>
</dbReference>
<dbReference type="SUPFAM" id="SSF46626">
    <property type="entry name" value="Cytochrome c"/>
    <property type="match status" value="1"/>
</dbReference>
<evidence type="ECO:0000256" key="6">
    <source>
        <dbReference type="PROSITE-ProRule" id="PRU00433"/>
    </source>
</evidence>
<keyword evidence="5 6" id="KW-0408">Iron</keyword>
<dbReference type="InterPro" id="IPR050597">
    <property type="entry name" value="Cytochrome_c_Oxidase_Subunit"/>
</dbReference>
<dbReference type="Gene3D" id="1.10.760.10">
    <property type="entry name" value="Cytochrome c-like domain"/>
    <property type="match status" value="1"/>
</dbReference>
<organism evidence="9 10">
    <name type="scientific">Variibacter gotjawalensis</name>
    <dbReference type="NCBI Taxonomy" id="1333996"/>
    <lineage>
        <taxon>Bacteria</taxon>
        <taxon>Pseudomonadati</taxon>
        <taxon>Pseudomonadota</taxon>
        <taxon>Alphaproteobacteria</taxon>
        <taxon>Hyphomicrobiales</taxon>
        <taxon>Nitrobacteraceae</taxon>
        <taxon>Variibacter</taxon>
    </lineage>
</organism>
<accession>A0A0S3PPA6</accession>
<dbReference type="AlphaFoldDB" id="A0A0S3PPA6"/>
<dbReference type="Proteomes" id="UP000236884">
    <property type="component" value="Chromosome"/>
</dbReference>
<keyword evidence="4" id="KW-0249">Electron transport</keyword>
<proteinExistence type="predicted"/>
<name>A0A0S3PPA6_9BRAD</name>
<dbReference type="PANTHER" id="PTHR33751">
    <property type="entry name" value="CBB3-TYPE CYTOCHROME C OXIDASE SUBUNIT FIXP"/>
    <property type="match status" value="1"/>
</dbReference>